<accession>A0AA85J3U5</accession>
<comment type="caution">
    <text evidence="5">Lacks conserved residue(s) required for the propagation of feature annotation.</text>
</comment>
<dbReference type="GO" id="GO:0000981">
    <property type="term" value="F:DNA-binding transcription factor activity, RNA polymerase II-specific"/>
    <property type="evidence" value="ECO:0007669"/>
    <property type="project" value="TreeGrafter"/>
</dbReference>
<evidence type="ECO:0000313" key="9">
    <source>
        <dbReference type="WBParaSite" id="TREG1_128140.1"/>
    </source>
</evidence>
<keyword evidence="3" id="KW-0804">Transcription</keyword>
<dbReference type="InterPro" id="IPR008967">
    <property type="entry name" value="p53-like_TF_DNA-bd_sf"/>
</dbReference>
<dbReference type="PANTHER" id="PTHR11267:SF181">
    <property type="entry name" value="OPTOMOTOR-BLIND PROTEIN"/>
    <property type="match status" value="1"/>
</dbReference>
<dbReference type="GO" id="GO:0001708">
    <property type="term" value="P:cell fate specification"/>
    <property type="evidence" value="ECO:0007669"/>
    <property type="project" value="TreeGrafter"/>
</dbReference>
<keyword evidence="4 5" id="KW-0539">Nucleus</keyword>
<evidence type="ECO:0000256" key="3">
    <source>
        <dbReference type="ARBA" id="ARBA00023163"/>
    </source>
</evidence>
<dbReference type="GO" id="GO:0045893">
    <property type="term" value="P:positive regulation of DNA-templated transcription"/>
    <property type="evidence" value="ECO:0007669"/>
    <property type="project" value="InterPro"/>
</dbReference>
<evidence type="ECO:0000259" key="7">
    <source>
        <dbReference type="PROSITE" id="PS50252"/>
    </source>
</evidence>
<reference evidence="9" key="2">
    <citation type="submission" date="2023-11" db="UniProtKB">
        <authorList>
            <consortium name="WormBaseParasite"/>
        </authorList>
    </citation>
    <scope>IDENTIFICATION</scope>
</reference>
<name>A0AA85J3U5_TRIRE</name>
<evidence type="ECO:0000313" key="8">
    <source>
        <dbReference type="Proteomes" id="UP000050795"/>
    </source>
</evidence>
<dbReference type="WBParaSite" id="TREG1_128140.1">
    <property type="protein sequence ID" value="TREG1_128140.1"/>
    <property type="gene ID" value="TREG1_128140"/>
</dbReference>
<proteinExistence type="predicted"/>
<dbReference type="GO" id="GO:0005634">
    <property type="term" value="C:nucleus"/>
    <property type="evidence" value="ECO:0007669"/>
    <property type="project" value="UniProtKB-SubCell"/>
</dbReference>
<evidence type="ECO:0000256" key="5">
    <source>
        <dbReference type="PROSITE-ProRule" id="PRU00201"/>
    </source>
</evidence>
<feature type="compositionally biased region" description="Low complexity" evidence="6">
    <location>
        <begin position="468"/>
        <end position="480"/>
    </location>
</feature>
<comment type="subcellular location">
    <subcellularLocation>
        <location evidence="5">Nucleus</location>
    </subcellularLocation>
</comment>
<dbReference type="Gene3D" id="2.60.40.820">
    <property type="entry name" value="Transcription factor, T-box"/>
    <property type="match status" value="1"/>
</dbReference>
<dbReference type="AlphaFoldDB" id="A0AA85J3U5"/>
<keyword evidence="1" id="KW-0805">Transcription regulation</keyword>
<dbReference type="InterPro" id="IPR001699">
    <property type="entry name" value="TF_T-box"/>
</dbReference>
<evidence type="ECO:0000256" key="1">
    <source>
        <dbReference type="ARBA" id="ARBA00023015"/>
    </source>
</evidence>
<dbReference type="PANTHER" id="PTHR11267">
    <property type="entry name" value="T-BOX PROTEIN-RELATED"/>
    <property type="match status" value="1"/>
</dbReference>
<feature type="region of interest" description="Disordered" evidence="6">
    <location>
        <begin position="457"/>
        <end position="480"/>
    </location>
</feature>
<evidence type="ECO:0000256" key="2">
    <source>
        <dbReference type="ARBA" id="ARBA00023125"/>
    </source>
</evidence>
<dbReference type="InterPro" id="IPR046360">
    <property type="entry name" value="T-box_DNA-bd"/>
</dbReference>
<evidence type="ECO:0000256" key="4">
    <source>
        <dbReference type="ARBA" id="ARBA00023242"/>
    </source>
</evidence>
<keyword evidence="8" id="KW-1185">Reference proteome</keyword>
<dbReference type="Proteomes" id="UP000050795">
    <property type="component" value="Unassembled WGS sequence"/>
</dbReference>
<dbReference type="InterPro" id="IPR036960">
    <property type="entry name" value="T-box_sf"/>
</dbReference>
<protein>
    <recommendedName>
        <fullName evidence="7">T-box domain-containing protein</fullName>
    </recommendedName>
</protein>
<sequence>MEIPYPSAYSTPTTLSNSQDSSEPYKTTINSLDNNKPPENCRFQQNHDNYLKSENPNNFNETTFTNCLLPNETDDIKPLDSLEISPQLYLSESSSSLEPACNLMNDSSVCYNEQTTSSTDWLSQLFQTSVESTSYETTLSKTCISPSWKNQEYVHYSYTSSTPDLNIPRHYEQPPPPQQQEPMTLDTAQCVQFPDVTNYEAVEKSTPSTCFYGNISQNSECFDTIRMKENIGVLSNISSDNNNVQPLVNIEQSAPILPMYNITNNLELSNHIQDKLESNTDCIKLPPPYYYYYYHHHHQNQNLNQNPPVVTNGDEQIFPCTLNNLQLIQTNALSNFEFRSNNNNNHNYNNKTQDDDFFCQLCSLENSPHVTTNSTFNLSDRNSVWSNYRQGLDNSILPRHENNHNNNNSISNLFQQQPQNSSPLLNLSRFRQRDQCVNGIEHLIPEKRKLNKKRIDINPHDNGKFMPLSKTLSSTSTSSARHSSKSMSLFQISPTQLNTLLPLISCSEISRILHRYQSANIETLFHTIRIDNLSAGKSSYPVSVTSARGNQIAFRLREQKIWSDICVHNTEMIATNTGRRIFPSLSVDVFGLSPAEEYIFLLDMLLIQPHIFKHQGDRWVVSCQSDELITHSQPLGK</sequence>
<feature type="domain" description="T-box" evidence="7">
    <location>
        <begin position="556"/>
        <end position="626"/>
    </location>
</feature>
<feature type="compositionally biased region" description="Polar residues" evidence="6">
    <location>
        <begin position="8"/>
        <end position="34"/>
    </location>
</feature>
<dbReference type="PROSITE" id="PS50252">
    <property type="entry name" value="TBOX_3"/>
    <property type="match status" value="1"/>
</dbReference>
<reference evidence="8" key="1">
    <citation type="submission" date="2022-06" db="EMBL/GenBank/DDBJ databases">
        <authorList>
            <person name="Berger JAMES D."/>
            <person name="Berger JAMES D."/>
        </authorList>
    </citation>
    <scope>NUCLEOTIDE SEQUENCE [LARGE SCALE GENOMIC DNA]</scope>
</reference>
<feature type="region of interest" description="Disordered" evidence="6">
    <location>
        <begin position="1"/>
        <end position="56"/>
    </location>
</feature>
<dbReference type="GO" id="GO:0000978">
    <property type="term" value="F:RNA polymerase II cis-regulatory region sequence-specific DNA binding"/>
    <property type="evidence" value="ECO:0007669"/>
    <property type="project" value="InterPro"/>
</dbReference>
<dbReference type="Pfam" id="PF00907">
    <property type="entry name" value="T-box"/>
    <property type="match status" value="1"/>
</dbReference>
<dbReference type="SUPFAM" id="SSF49417">
    <property type="entry name" value="p53-like transcription factors"/>
    <property type="match status" value="1"/>
</dbReference>
<keyword evidence="2 5" id="KW-0238">DNA-binding</keyword>
<evidence type="ECO:0000256" key="6">
    <source>
        <dbReference type="SAM" id="MobiDB-lite"/>
    </source>
</evidence>
<dbReference type="GO" id="GO:0000785">
    <property type="term" value="C:chromatin"/>
    <property type="evidence" value="ECO:0007669"/>
    <property type="project" value="TreeGrafter"/>
</dbReference>
<organism evidence="8 9">
    <name type="scientific">Trichobilharzia regenti</name>
    <name type="common">Nasal bird schistosome</name>
    <dbReference type="NCBI Taxonomy" id="157069"/>
    <lineage>
        <taxon>Eukaryota</taxon>
        <taxon>Metazoa</taxon>
        <taxon>Spiralia</taxon>
        <taxon>Lophotrochozoa</taxon>
        <taxon>Platyhelminthes</taxon>
        <taxon>Trematoda</taxon>
        <taxon>Digenea</taxon>
        <taxon>Strigeidida</taxon>
        <taxon>Schistosomatoidea</taxon>
        <taxon>Schistosomatidae</taxon>
        <taxon>Trichobilharzia</taxon>
    </lineage>
</organism>